<gene>
    <name evidence="1" type="ORF">EWH70_32555</name>
</gene>
<evidence type="ECO:0000313" key="2">
    <source>
        <dbReference type="Proteomes" id="UP000292003"/>
    </source>
</evidence>
<sequence>MSSYYPPPPPPPRSVIDWYSDGIAVLERARERALARRVPIAGGDLFRAMELAQELVRIEDPHAH</sequence>
<dbReference type="RefSeq" id="WP_130479411.1">
    <property type="nucleotide sequence ID" value="NZ_SFCC01000021.1"/>
</dbReference>
<proteinExistence type="predicted"/>
<comment type="caution">
    <text evidence="1">The sequence shown here is derived from an EMBL/GenBank/DDBJ whole genome shotgun (WGS) entry which is preliminary data.</text>
</comment>
<dbReference type="Proteomes" id="UP000292003">
    <property type="component" value="Unassembled WGS sequence"/>
</dbReference>
<organism evidence="1 2">
    <name type="scientific">Amycolatopsis suaedae</name>
    <dbReference type="NCBI Taxonomy" id="2510978"/>
    <lineage>
        <taxon>Bacteria</taxon>
        <taxon>Bacillati</taxon>
        <taxon>Actinomycetota</taxon>
        <taxon>Actinomycetes</taxon>
        <taxon>Pseudonocardiales</taxon>
        <taxon>Pseudonocardiaceae</taxon>
        <taxon>Amycolatopsis</taxon>
    </lineage>
</organism>
<keyword evidence="2" id="KW-1185">Reference proteome</keyword>
<reference evidence="1 2" key="1">
    <citation type="submission" date="2019-02" db="EMBL/GenBank/DDBJ databases">
        <title>Draft genome sequence of Amycolatopsis sp. 8-3EHSu isolated from roots of Suaeda maritima.</title>
        <authorList>
            <person name="Duangmal K."/>
            <person name="Chantavorakit T."/>
        </authorList>
    </citation>
    <scope>NUCLEOTIDE SEQUENCE [LARGE SCALE GENOMIC DNA]</scope>
    <source>
        <strain evidence="1 2">8-3EHSu</strain>
    </source>
</reference>
<dbReference type="EMBL" id="SFCC01000021">
    <property type="protein sequence ID" value="RZQ59846.1"/>
    <property type="molecule type" value="Genomic_DNA"/>
</dbReference>
<evidence type="ECO:0000313" key="1">
    <source>
        <dbReference type="EMBL" id="RZQ59846.1"/>
    </source>
</evidence>
<name>A0A4Q7J0E9_9PSEU</name>
<dbReference type="AlphaFoldDB" id="A0A4Q7J0E9"/>
<protein>
    <submittedName>
        <fullName evidence="1">Uncharacterized protein</fullName>
    </submittedName>
</protein>
<accession>A0A4Q7J0E9</accession>